<dbReference type="NCBIfam" id="TIGR02937">
    <property type="entry name" value="sigma70-ECF"/>
    <property type="match status" value="1"/>
</dbReference>
<dbReference type="AlphaFoldDB" id="A0A7G9QK45"/>
<evidence type="ECO:0000259" key="5">
    <source>
        <dbReference type="Pfam" id="PF04542"/>
    </source>
</evidence>
<evidence type="ECO:0000256" key="4">
    <source>
        <dbReference type="ARBA" id="ARBA00023163"/>
    </source>
</evidence>
<keyword evidence="3" id="KW-0731">Sigma factor</keyword>
<dbReference type="Pfam" id="PF08281">
    <property type="entry name" value="Sigma70_r4_2"/>
    <property type="match status" value="1"/>
</dbReference>
<evidence type="ECO:0000256" key="1">
    <source>
        <dbReference type="ARBA" id="ARBA00010641"/>
    </source>
</evidence>
<dbReference type="PANTHER" id="PTHR43133">
    <property type="entry name" value="RNA POLYMERASE ECF-TYPE SIGMA FACTO"/>
    <property type="match status" value="1"/>
</dbReference>
<dbReference type="InterPro" id="IPR013249">
    <property type="entry name" value="RNA_pol_sigma70_r4_t2"/>
</dbReference>
<accession>A0A7G9QK45</accession>
<evidence type="ECO:0000313" key="8">
    <source>
        <dbReference type="Proteomes" id="UP000515806"/>
    </source>
</evidence>
<keyword evidence="4" id="KW-0804">Transcription</keyword>
<feature type="domain" description="RNA polymerase sigma-70 region 2" evidence="5">
    <location>
        <begin position="38"/>
        <end position="104"/>
    </location>
</feature>
<dbReference type="InterPro" id="IPR007627">
    <property type="entry name" value="RNA_pol_sigma70_r2"/>
</dbReference>
<name>A0A7G9QK45_9SPHI</name>
<evidence type="ECO:0000256" key="2">
    <source>
        <dbReference type="ARBA" id="ARBA00023015"/>
    </source>
</evidence>
<dbReference type="Gene3D" id="1.10.10.10">
    <property type="entry name" value="Winged helix-like DNA-binding domain superfamily/Winged helix DNA-binding domain"/>
    <property type="match status" value="1"/>
</dbReference>
<evidence type="ECO:0000256" key="3">
    <source>
        <dbReference type="ARBA" id="ARBA00023082"/>
    </source>
</evidence>
<dbReference type="InterPro" id="IPR014327">
    <property type="entry name" value="RNA_pol_sigma70_bacteroid"/>
</dbReference>
<dbReference type="GO" id="GO:0006352">
    <property type="term" value="P:DNA-templated transcription initiation"/>
    <property type="evidence" value="ECO:0007669"/>
    <property type="project" value="InterPro"/>
</dbReference>
<dbReference type="RefSeq" id="WP_187594184.1">
    <property type="nucleotide sequence ID" value="NZ_CP060723.1"/>
</dbReference>
<dbReference type="InterPro" id="IPR013324">
    <property type="entry name" value="RNA_pol_sigma_r3/r4-like"/>
</dbReference>
<comment type="similarity">
    <text evidence="1">Belongs to the sigma-70 factor family. ECF subfamily.</text>
</comment>
<protein>
    <submittedName>
        <fullName evidence="7">RNA polymerase sigma-70 factor</fullName>
    </submittedName>
</protein>
<dbReference type="NCBIfam" id="TIGR02985">
    <property type="entry name" value="Sig70_bacteroi1"/>
    <property type="match status" value="1"/>
</dbReference>
<dbReference type="InterPro" id="IPR014284">
    <property type="entry name" value="RNA_pol_sigma-70_dom"/>
</dbReference>
<dbReference type="InterPro" id="IPR039425">
    <property type="entry name" value="RNA_pol_sigma-70-like"/>
</dbReference>
<gene>
    <name evidence="7" type="ORF">H9L23_06415</name>
</gene>
<sequence>MGNIFYFYSSMISDYSIYDDSKLTSLLIERDNRAFSEIYSRYWPILYKHAFRMLKEENESEDVVQEVFTKLWHKAPSLQADISIGAYLYISTRNAILNFFSKNKVHHAYLEDLGHFLEQAHEITDHRIRERILSKLIEAEIEKLPPRMREVFELKRNQNLSYREIAGVMNISELTVKTQMNKAISTLRNKFGNHLPLFLMSL</sequence>
<dbReference type="SUPFAM" id="SSF88946">
    <property type="entry name" value="Sigma2 domain of RNA polymerase sigma factors"/>
    <property type="match status" value="1"/>
</dbReference>
<dbReference type="EMBL" id="CP060723">
    <property type="protein sequence ID" value="QNN43720.1"/>
    <property type="molecule type" value="Genomic_DNA"/>
</dbReference>
<reference evidence="7 8" key="1">
    <citation type="submission" date="2020-08" db="EMBL/GenBank/DDBJ databases">
        <title>Genome sequence of Pedobacter roseus KACC 11594T.</title>
        <authorList>
            <person name="Hyun D.-W."/>
            <person name="Bae J.-W."/>
        </authorList>
    </citation>
    <scope>NUCLEOTIDE SEQUENCE [LARGE SCALE GENOMIC DNA]</scope>
    <source>
        <strain evidence="7 8">KACC 11594</strain>
    </source>
</reference>
<feature type="domain" description="RNA polymerase sigma factor 70 region 4 type 2" evidence="6">
    <location>
        <begin position="136"/>
        <end position="185"/>
    </location>
</feature>
<evidence type="ECO:0000259" key="6">
    <source>
        <dbReference type="Pfam" id="PF08281"/>
    </source>
</evidence>
<proteinExistence type="inferred from homology"/>
<dbReference type="InterPro" id="IPR013325">
    <property type="entry name" value="RNA_pol_sigma_r2"/>
</dbReference>
<dbReference type="SUPFAM" id="SSF88659">
    <property type="entry name" value="Sigma3 and sigma4 domains of RNA polymerase sigma factors"/>
    <property type="match status" value="1"/>
</dbReference>
<dbReference type="Pfam" id="PF04542">
    <property type="entry name" value="Sigma70_r2"/>
    <property type="match status" value="1"/>
</dbReference>
<dbReference type="Proteomes" id="UP000515806">
    <property type="component" value="Chromosome"/>
</dbReference>
<organism evidence="7 8">
    <name type="scientific">Pedobacter roseus</name>
    <dbReference type="NCBI Taxonomy" id="336820"/>
    <lineage>
        <taxon>Bacteria</taxon>
        <taxon>Pseudomonadati</taxon>
        <taxon>Bacteroidota</taxon>
        <taxon>Sphingobacteriia</taxon>
        <taxon>Sphingobacteriales</taxon>
        <taxon>Sphingobacteriaceae</taxon>
        <taxon>Pedobacter</taxon>
    </lineage>
</organism>
<dbReference type="Gene3D" id="1.10.1740.10">
    <property type="match status" value="1"/>
</dbReference>
<keyword evidence="8" id="KW-1185">Reference proteome</keyword>
<dbReference type="GO" id="GO:0016987">
    <property type="term" value="F:sigma factor activity"/>
    <property type="evidence" value="ECO:0007669"/>
    <property type="project" value="UniProtKB-KW"/>
</dbReference>
<dbReference type="InterPro" id="IPR036388">
    <property type="entry name" value="WH-like_DNA-bd_sf"/>
</dbReference>
<dbReference type="PANTHER" id="PTHR43133:SF46">
    <property type="entry name" value="RNA POLYMERASE SIGMA-70 FACTOR ECF SUBFAMILY"/>
    <property type="match status" value="1"/>
</dbReference>
<dbReference type="GO" id="GO:0003677">
    <property type="term" value="F:DNA binding"/>
    <property type="evidence" value="ECO:0007669"/>
    <property type="project" value="InterPro"/>
</dbReference>
<dbReference type="KEGG" id="proe:H9L23_06415"/>
<dbReference type="CDD" id="cd06171">
    <property type="entry name" value="Sigma70_r4"/>
    <property type="match status" value="1"/>
</dbReference>
<evidence type="ECO:0000313" key="7">
    <source>
        <dbReference type="EMBL" id="QNN43720.1"/>
    </source>
</evidence>
<keyword evidence="2" id="KW-0805">Transcription regulation</keyword>